<feature type="domain" description="FBD" evidence="1">
    <location>
        <begin position="185"/>
        <end position="257"/>
    </location>
</feature>
<dbReference type="EMBL" id="GL348718">
    <property type="protein sequence ID" value="EFH48336.1"/>
    <property type="molecule type" value="Genomic_DNA"/>
</dbReference>
<dbReference type="InterPro" id="IPR050232">
    <property type="entry name" value="FBL13/AtMIF1-like"/>
</dbReference>
<organism evidence="3">
    <name type="scientific">Arabidopsis lyrata subsp. lyrata</name>
    <name type="common">Lyre-leaved rock-cress</name>
    <dbReference type="NCBI Taxonomy" id="81972"/>
    <lineage>
        <taxon>Eukaryota</taxon>
        <taxon>Viridiplantae</taxon>
        <taxon>Streptophyta</taxon>
        <taxon>Embryophyta</taxon>
        <taxon>Tracheophyta</taxon>
        <taxon>Spermatophyta</taxon>
        <taxon>Magnoliopsida</taxon>
        <taxon>eudicotyledons</taxon>
        <taxon>Gunneridae</taxon>
        <taxon>Pentapetalae</taxon>
        <taxon>rosids</taxon>
        <taxon>malvids</taxon>
        <taxon>Brassicales</taxon>
        <taxon>Brassicaceae</taxon>
        <taxon>Camelineae</taxon>
        <taxon>Arabidopsis</taxon>
    </lineage>
</organism>
<keyword evidence="3" id="KW-1185">Reference proteome</keyword>
<dbReference type="Pfam" id="PF08387">
    <property type="entry name" value="FBD"/>
    <property type="match status" value="1"/>
</dbReference>
<dbReference type="PANTHER" id="PTHR31900">
    <property type="entry name" value="F-BOX/RNI SUPERFAMILY PROTEIN-RELATED"/>
    <property type="match status" value="1"/>
</dbReference>
<dbReference type="SMART" id="SM00579">
    <property type="entry name" value="FBD"/>
    <property type="match status" value="1"/>
</dbReference>
<name>D7M2D8_ARALL</name>
<evidence type="ECO:0000313" key="2">
    <source>
        <dbReference type="EMBL" id="EFH48336.1"/>
    </source>
</evidence>
<accession>D7M2D8</accession>
<reference evidence="2" key="1">
    <citation type="submission" date="2009-11" db="EMBL/GenBank/DDBJ databases">
        <authorList>
            <consortium name="US DOE Joint Genome Institute (JGI-PGF)"/>
            <person name="Ottilar R."/>
            <person name="Schmutz J."/>
            <person name="Salamov A."/>
            <person name="Cheng J.F."/>
            <person name="Lucas S."/>
            <person name="Pitluck S."/>
            <person name="Gundlach H."/>
            <person name="Guo Y."/>
            <person name="Haberer G."/>
            <person name="Nasrallah J."/>
            <person name="Mayer K.F.X."/>
            <person name="van de Peer Y."/>
            <person name="Weigel D."/>
            <person name="Grigoriev I.V."/>
        </authorList>
    </citation>
    <scope>NUCLEOTIDE SEQUENCE</scope>
</reference>
<dbReference type="AlphaFoldDB" id="D7M2D8"/>
<gene>
    <name evidence="2" type="ORF">ARALYDRAFT_662197</name>
</gene>
<dbReference type="HOGENOM" id="CLU_010721_11_0_1"/>
<dbReference type="PANTHER" id="PTHR31900:SF34">
    <property type="entry name" value="EMB|CAB62440.1-RELATED"/>
    <property type="match status" value="1"/>
</dbReference>
<sequence length="270" mass="30724">MIELGPSRGHVDVEKWIANAVDRRVRELGLKIAWSAGPASLSKSLYTLHNEGIEGSLVIDSLALKQIFYRDYSGDSCSIENKTCFDKAAIDFFSYPDDKFMRSISSVTNLELDLSVATAAWCNAINFSQLIECTVTLLAELDWLESLMGLLQNSPILEVLFIDQTFIRFEEDFSLSWNEPSFVPGCFAAHLKIFEWKGYIGRHKEKEAIKYIFANSNCLERVQVSMESTCKLKDREKMMKELESMSRVSTSSQLLFSTQLEFPSFLNEID</sequence>
<dbReference type="Gramene" id="Al_scaffold_0006_2262">
    <property type="protein sequence ID" value="Al_scaffold_0006_2262"/>
    <property type="gene ID" value="Al_scaffold_0006_2262"/>
</dbReference>
<dbReference type="Proteomes" id="UP000008694">
    <property type="component" value="Unassembled WGS sequence"/>
</dbReference>
<dbReference type="InterPro" id="IPR006566">
    <property type="entry name" value="FBD"/>
</dbReference>
<evidence type="ECO:0000259" key="1">
    <source>
        <dbReference type="SMART" id="SM00579"/>
    </source>
</evidence>
<reference evidence="2" key="2">
    <citation type="submission" date="2010-06" db="EMBL/GenBank/DDBJ databases">
        <title>The basis of rapid genome size change in Arabidopsis.</title>
        <authorList>
            <consortium name="US DOE Joint Genome Institute (JGI-PGF)"/>
            <person name="Bakker E."/>
            <person name="Bergelson J."/>
            <person name="Cheng J.Fang."/>
            <person name="Clark R.M."/>
            <person name="Fawcett J."/>
            <person name="Gaut B."/>
            <person name="Grigoriev I."/>
            <person name="Gundlach H."/>
            <person name="Guo Y."/>
            <person name="Haberer G."/>
            <person name="Hollister J."/>
            <person name="Hu T.T."/>
            <person name="Mayer K.F.X."/>
            <person name="Nasrallah J."/>
            <person name="Nordborg M."/>
            <person name="Otillar R."/>
            <person name="Pattyn P."/>
            <person name="Schmutz J."/>
            <person name="Spannagl M."/>
            <person name="van de Peer Y."/>
            <person name="Wang X."/>
            <person name="Weigel D."/>
            <person name="Yang L."/>
        </authorList>
    </citation>
    <scope>NUCLEOTIDE SEQUENCE</scope>
</reference>
<protein>
    <submittedName>
        <fullName evidence="2">Predicted protein</fullName>
    </submittedName>
</protein>
<evidence type="ECO:0000313" key="3">
    <source>
        <dbReference type="Proteomes" id="UP000008694"/>
    </source>
</evidence>
<proteinExistence type="predicted"/>